<keyword evidence="1" id="KW-0812">Transmembrane</keyword>
<keyword evidence="1" id="KW-0472">Membrane</keyword>
<name>A0A4Q5LVQ9_9BACT</name>
<keyword evidence="1" id="KW-1133">Transmembrane helix</keyword>
<dbReference type="RefSeq" id="WP_130023311.1">
    <property type="nucleotide sequence ID" value="NZ_SEWF01000042.1"/>
</dbReference>
<keyword evidence="3" id="KW-1185">Reference proteome</keyword>
<comment type="caution">
    <text evidence="2">The sequence shown here is derived from an EMBL/GenBank/DDBJ whole genome shotgun (WGS) entry which is preliminary data.</text>
</comment>
<proteinExistence type="predicted"/>
<dbReference type="EMBL" id="SEWF01000042">
    <property type="protein sequence ID" value="RYU93553.1"/>
    <property type="molecule type" value="Genomic_DNA"/>
</dbReference>
<accession>A0A4Q5LVQ9</accession>
<dbReference type="Proteomes" id="UP000293162">
    <property type="component" value="Unassembled WGS sequence"/>
</dbReference>
<organism evidence="2 3">
    <name type="scientific">Emticicia agri</name>
    <dbReference type="NCBI Taxonomy" id="2492393"/>
    <lineage>
        <taxon>Bacteria</taxon>
        <taxon>Pseudomonadati</taxon>
        <taxon>Bacteroidota</taxon>
        <taxon>Cytophagia</taxon>
        <taxon>Cytophagales</taxon>
        <taxon>Leadbetterellaceae</taxon>
        <taxon>Emticicia</taxon>
    </lineage>
</organism>
<dbReference type="AlphaFoldDB" id="A0A4Q5LVQ9"/>
<gene>
    <name evidence="2" type="ORF">EWM59_21465</name>
</gene>
<sequence>MKKHPIDELFARKLAEHRQEPSQKAFEKFQARLQEKQTKRRGGVFAINRNWGYYAAAAGVVAALTIGILSQHNPDNGKMAYSGKPTNVETVEKPAAPVNQDSAPAIAGTETGKKVNTVEQMPSAKLTNDIAIAKRIHTPVKTSAIDETTSPIEESTDAIAQNQTEETQHTLLQAETLTGKTAADVETFSDENSSIASKYNIGETVVVVITPIAPGEETLTQPLVETESSVEEKAEKEKSFLAKLYGEYKHFKYGEKVDLKGIGVKDAMAKVDEGLFKEEREDVRDFVQRRIGRIQRRE</sequence>
<protein>
    <submittedName>
        <fullName evidence="2">Uncharacterized protein</fullName>
    </submittedName>
</protein>
<evidence type="ECO:0000313" key="3">
    <source>
        <dbReference type="Proteomes" id="UP000293162"/>
    </source>
</evidence>
<reference evidence="2 3" key="1">
    <citation type="submission" date="2019-02" db="EMBL/GenBank/DDBJ databases">
        <title>Bacterial novel species Emticicia sp. 17J42-9 isolated from soil.</title>
        <authorList>
            <person name="Jung H.-Y."/>
        </authorList>
    </citation>
    <scope>NUCLEOTIDE SEQUENCE [LARGE SCALE GENOMIC DNA]</scope>
    <source>
        <strain evidence="2 3">17J42-9</strain>
    </source>
</reference>
<feature type="transmembrane region" description="Helical" evidence="1">
    <location>
        <begin position="51"/>
        <end position="69"/>
    </location>
</feature>
<evidence type="ECO:0000256" key="1">
    <source>
        <dbReference type="SAM" id="Phobius"/>
    </source>
</evidence>
<dbReference type="OrthoDB" id="948161at2"/>
<evidence type="ECO:0000313" key="2">
    <source>
        <dbReference type="EMBL" id="RYU93553.1"/>
    </source>
</evidence>